<dbReference type="Pfam" id="PF02738">
    <property type="entry name" value="MoCoBD_1"/>
    <property type="match status" value="1"/>
</dbReference>
<feature type="domain" description="Aldehyde oxidase/xanthine dehydrogenase second molybdopterin binding" evidence="2">
    <location>
        <begin position="109"/>
        <end position="277"/>
    </location>
</feature>
<dbReference type="InterPro" id="IPR046867">
    <property type="entry name" value="AldOxase/xan_DH_MoCoBD2"/>
</dbReference>
<evidence type="ECO:0000313" key="3">
    <source>
        <dbReference type="EMBL" id="SVD53652.1"/>
    </source>
</evidence>
<dbReference type="SUPFAM" id="SSF56003">
    <property type="entry name" value="Molybdenum cofactor-binding domain"/>
    <property type="match status" value="1"/>
</dbReference>
<proteinExistence type="predicted"/>
<gene>
    <name evidence="3" type="ORF">METZ01_LOCUS406506</name>
</gene>
<dbReference type="PANTHER" id="PTHR47495:SF1">
    <property type="entry name" value="BLL3820 PROTEIN"/>
    <property type="match status" value="1"/>
</dbReference>
<sequence>MQGWMAYEAGAFPGSAVGAGAACIFGPYNIPNVLIDAYDVVVNKPRSSAYRAPGAPNAAHAAESVLDELARSIGMDPLELRRKNSAREGTRRADGTVYKQIGCEQTVDAARNSEHYRSTKPAGQCVGRGVASGFWFNGGGQSSANIHVDTDGTVRLEEGSPDIGGSRASMAMIVAETLGLNIDQVNPAVADTDSIGYHDGTGGSRVTYATGHACHLAAEDTKSKMIARAAQQLEVDESDVEWREGGTFVCRTDASKKLTFAEVAAQQGSTGGPIEGAGAV</sequence>
<evidence type="ECO:0000259" key="1">
    <source>
        <dbReference type="Pfam" id="PF02738"/>
    </source>
</evidence>
<evidence type="ECO:0000259" key="2">
    <source>
        <dbReference type="Pfam" id="PF20256"/>
    </source>
</evidence>
<dbReference type="InterPro" id="IPR037165">
    <property type="entry name" value="AldOxase/xan_DH_Mopterin-bd_sf"/>
</dbReference>
<name>A0A382W4A5_9ZZZZ</name>
<dbReference type="AlphaFoldDB" id="A0A382W4A5"/>
<feature type="domain" description="Aldehyde oxidase/xanthine dehydrogenase first molybdopterin binding" evidence="1">
    <location>
        <begin position="16"/>
        <end position="84"/>
    </location>
</feature>
<dbReference type="InterPro" id="IPR052516">
    <property type="entry name" value="N-heterocyclic_Hydroxylase"/>
</dbReference>
<protein>
    <submittedName>
        <fullName evidence="3">Uncharacterized protein</fullName>
    </submittedName>
</protein>
<dbReference type="PANTHER" id="PTHR47495">
    <property type="entry name" value="ALDEHYDE DEHYDROGENASE"/>
    <property type="match status" value="1"/>
</dbReference>
<dbReference type="Pfam" id="PF20256">
    <property type="entry name" value="MoCoBD_2"/>
    <property type="match status" value="1"/>
</dbReference>
<dbReference type="GO" id="GO:0016491">
    <property type="term" value="F:oxidoreductase activity"/>
    <property type="evidence" value="ECO:0007669"/>
    <property type="project" value="InterPro"/>
</dbReference>
<dbReference type="Gene3D" id="3.30.365.10">
    <property type="entry name" value="Aldehyde oxidase/xanthine dehydrogenase, molybdopterin binding domain"/>
    <property type="match status" value="2"/>
</dbReference>
<feature type="non-terminal residue" evidence="3">
    <location>
        <position position="280"/>
    </location>
</feature>
<dbReference type="InterPro" id="IPR008274">
    <property type="entry name" value="AldOxase/xan_DH_MoCoBD1"/>
</dbReference>
<dbReference type="EMBL" id="UINC01156946">
    <property type="protein sequence ID" value="SVD53652.1"/>
    <property type="molecule type" value="Genomic_DNA"/>
</dbReference>
<reference evidence="3" key="1">
    <citation type="submission" date="2018-05" db="EMBL/GenBank/DDBJ databases">
        <authorList>
            <person name="Lanie J.A."/>
            <person name="Ng W.-L."/>
            <person name="Kazmierczak K.M."/>
            <person name="Andrzejewski T.M."/>
            <person name="Davidsen T.M."/>
            <person name="Wayne K.J."/>
            <person name="Tettelin H."/>
            <person name="Glass J.I."/>
            <person name="Rusch D."/>
            <person name="Podicherti R."/>
            <person name="Tsui H.-C.T."/>
            <person name="Winkler M.E."/>
        </authorList>
    </citation>
    <scope>NUCLEOTIDE SEQUENCE</scope>
</reference>
<accession>A0A382W4A5</accession>
<organism evidence="3">
    <name type="scientific">marine metagenome</name>
    <dbReference type="NCBI Taxonomy" id="408172"/>
    <lineage>
        <taxon>unclassified sequences</taxon>
        <taxon>metagenomes</taxon>
        <taxon>ecological metagenomes</taxon>
    </lineage>
</organism>